<name>A0A5E7EBF6_PSEFL</name>
<dbReference type="RefSeq" id="WP_150644233.1">
    <property type="nucleotide sequence ID" value="NZ_CABVHQ010000054.1"/>
</dbReference>
<reference evidence="3 4" key="1">
    <citation type="submission" date="2019-09" db="EMBL/GenBank/DDBJ databases">
        <authorList>
            <person name="Chandra G."/>
            <person name="Truman W A."/>
        </authorList>
    </citation>
    <scope>NUCLEOTIDE SEQUENCE [LARGE SCALE GENOMIC DNA]</scope>
    <source>
        <strain evidence="3">PS691</strain>
    </source>
</reference>
<keyword evidence="1" id="KW-0238">DNA-binding</keyword>
<dbReference type="NCBIfam" id="TIGR01439">
    <property type="entry name" value="lp_hng_hel_AbrB"/>
    <property type="match status" value="1"/>
</dbReference>
<evidence type="ECO:0000259" key="2">
    <source>
        <dbReference type="PROSITE" id="PS51740"/>
    </source>
</evidence>
<dbReference type="Proteomes" id="UP000337909">
    <property type="component" value="Unassembled WGS sequence"/>
</dbReference>
<gene>
    <name evidence="3" type="ORF">PS691_04385</name>
</gene>
<accession>A0A5E7EBF6</accession>
<evidence type="ECO:0000313" key="3">
    <source>
        <dbReference type="EMBL" id="VVO23687.1"/>
    </source>
</evidence>
<organism evidence="3 4">
    <name type="scientific">Pseudomonas fluorescens</name>
    <dbReference type="NCBI Taxonomy" id="294"/>
    <lineage>
        <taxon>Bacteria</taxon>
        <taxon>Pseudomonadati</taxon>
        <taxon>Pseudomonadota</taxon>
        <taxon>Gammaproteobacteria</taxon>
        <taxon>Pseudomonadales</taxon>
        <taxon>Pseudomonadaceae</taxon>
        <taxon>Pseudomonas</taxon>
    </lineage>
</organism>
<dbReference type="Gene3D" id="2.10.260.10">
    <property type="match status" value="1"/>
</dbReference>
<dbReference type="AlphaFoldDB" id="A0A5E7EBF6"/>
<evidence type="ECO:0000256" key="1">
    <source>
        <dbReference type="PROSITE-ProRule" id="PRU01076"/>
    </source>
</evidence>
<dbReference type="PROSITE" id="PS51740">
    <property type="entry name" value="SPOVT_ABRB"/>
    <property type="match status" value="1"/>
</dbReference>
<proteinExistence type="predicted"/>
<dbReference type="GO" id="GO:0003677">
    <property type="term" value="F:DNA binding"/>
    <property type="evidence" value="ECO:0007669"/>
    <property type="project" value="UniProtKB-UniRule"/>
</dbReference>
<dbReference type="SMART" id="SM00966">
    <property type="entry name" value="SpoVT_AbrB"/>
    <property type="match status" value="1"/>
</dbReference>
<sequence>MATATLTSKGQITIPAQVRASLGLDTGDRIEFVAMGDGKFAIVAVTHSVRDLKGLIRKPSKAVSIEDMNQAIAAQRSGDQGR</sequence>
<feature type="domain" description="SpoVT-AbrB" evidence="2">
    <location>
        <begin position="1"/>
        <end position="47"/>
    </location>
</feature>
<dbReference type="EMBL" id="CABVHQ010000054">
    <property type="protein sequence ID" value="VVO23687.1"/>
    <property type="molecule type" value="Genomic_DNA"/>
</dbReference>
<dbReference type="Pfam" id="PF04014">
    <property type="entry name" value="MazE_antitoxin"/>
    <property type="match status" value="1"/>
</dbReference>
<evidence type="ECO:0000313" key="4">
    <source>
        <dbReference type="Proteomes" id="UP000337909"/>
    </source>
</evidence>
<dbReference type="SUPFAM" id="SSF89447">
    <property type="entry name" value="AbrB/MazE/MraZ-like"/>
    <property type="match status" value="1"/>
</dbReference>
<dbReference type="InterPro" id="IPR007159">
    <property type="entry name" value="SpoVT-AbrB_dom"/>
</dbReference>
<dbReference type="InterPro" id="IPR037914">
    <property type="entry name" value="SpoVT-AbrB_sf"/>
</dbReference>
<dbReference type="OrthoDB" id="9809003at2"/>
<protein>
    <recommendedName>
        <fullName evidence="2">SpoVT-AbrB domain-containing protein</fullName>
    </recommendedName>
</protein>